<keyword evidence="4" id="KW-1003">Cell membrane</keyword>
<dbReference type="SUPFAM" id="SSF103190">
    <property type="entry name" value="Sensory domain-like"/>
    <property type="match status" value="1"/>
</dbReference>
<comment type="caution">
    <text evidence="19">The sequence shown here is derived from an EMBL/GenBank/DDBJ whole genome shotgun (WGS) entry which is preliminary data.</text>
</comment>
<dbReference type="SUPFAM" id="SSF55874">
    <property type="entry name" value="ATPase domain of HSP90 chaperone/DNA topoisomerase II/histidine kinase"/>
    <property type="match status" value="1"/>
</dbReference>
<dbReference type="Gene3D" id="3.40.50.2300">
    <property type="match status" value="1"/>
</dbReference>
<evidence type="ECO:0000256" key="12">
    <source>
        <dbReference type="PROSITE-ProRule" id="PRU00110"/>
    </source>
</evidence>
<dbReference type="InterPro" id="IPR036097">
    <property type="entry name" value="HisK_dim/P_sf"/>
</dbReference>
<evidence type="ECO:0000256" key="13">
    <source>
        <dbReference type="PROSITE-ProRule" id="PRU00169"/>
    </source>
</evidence>
<comment type="subcellular location">
    <subcellularLocation>
        <location evidence="2">Cell membrane</location>
        <topology evidence="2">Multi-pass membrane protein</topology>
    </subcellularLocation>
</comment>
<evidence type="ECO:0000313" key="20">
    <source>
        <dbReference type="Proteomes" id="UP001157186"/>
    </source>
</evidence>
<feature type="transmembrane region" description="Helical" evidence="15">
    <location>
        <begin position="318"/>
        <end position="339"/>
    </location>
</feature>
<dbReference type="PANTHER" id="PTHR45339:SF1">
    <property type="entry name" value="HYBRID SIGNAL TRANSDUCTION HISTIDINE KINASE J"/>
    <property type="match status" value="1"/>
</dbReference>
<dbReference type="CDD" id="cd17546">
    <property type="entry name" value="REC_hyHK_CKI1_RcsC-like"/>
    <property type="match status" value="1"/>
</dbReference>
<sequence>MVKLSRFKLWIVGGILCLLIFTIYTFTDAKIHRKVAHELKKDFMVAESRVQQYTDNYYISSQKYLVFLSSTPPIQGIIRAENNQGVDHLDKTNLKQWLNRLDVIFSSMISTHPEILQLRLIDADTGKEQVRVDHEFGQIKVRQLAMLQDKTQRDYVKQTRTLTDSELYISPLNLNRENDKISFPHQATMRIAKPIFNNKGRLSKILVINLNGNKLLQELNALMPDNIDIIITDNTDQVISHPVNAYNFSKDLGLNHTLSAVYNVVHNITNDIALVNTQSNERSILVQTELFLSPTKKEKISFIAPDVIYNELLNDEMLANYGFSSVITAIFLFIVYILAKSNIKASQLIASQEKLTTIINDSDEGIIRIENTLSISSINRSAVHFFPCLIGATGKFLSSITGNFPIAKIERIIIELKEKQGKQKETFEFVADKITLSIAIALLRSPAGIIIGSVIFIRDVTEQVVSRNQLNNMNKELEAKVEERTAELRIARNQALKSSELKSQFVSMVSHEMRTPLNGIMGTMSLITQEPLSDNQQYYFNLMQQSSNTLASLINDILDLSKIESGKLELNIAKTNVMSLLESTIESVAVKAQEKQIDIQLNLIDIEFNYIEVDGHRLKQVLFNLCSNAIKFTNTGGVYITARTVLDGNANLIIDVEDTGIGIEKNKQAKIFDSFSQESEKIASEFGGTGLGLTISKQLCQMMGGDLICRSVKEEGSTFSMTIAFNKDTAEPREKLPNAKISNLSLHLATKQAEVFWQDLSQAMGFDILESSDGSGEITIVDSRLPIFQSITSNADYHNTVVLYDAFSEFDIPKGALAILSKPIKLNEISSVLSGKKLSYQPNIAEQMTKANLAFNFTGKTVLVVDDNYINIEVTKGMLEFYHANCVTADSGITAIDKLKSLATEKVELSVILMDCNMPMMDGFEATRKIRQGVAGSIYKNIPIVAITANAMSGENERCLNAGMTDFLSKPFSHSELVCMIAKYVKSSKIPRNVKPAIVSDNRYAEVFEVSVLNVNDAKERLMNDDSLYQKICLMFINNIEQDLINLQQIIDTENCTNIAKKAHALRGRALEIGAEQLADILKEIELSAKAGEFIQCKEAHNQVKQAIADVIEKLEQQIEIKA</sequence>
<dbReference type="EMBL" id="BSST01000001">
    <property type="protein sequence ID" value="GLX80384.1"/>
    <property type="molecule type" value="Genomic_DNA"/>
</dbReference>
<keyword evidence="20" id="KW-1185">Reference proteome</keyword>
<dbReference type="InterPro" id="IPR036890">
    <property type="entry name" value="HATPase_C_sf"/>
</dbReference>
<evidence type="ECO:0000256" key="7">
    <source>
        <dbReference type="ARBA" id="ARBA00022741"/>
    </source>
</evidence>
<evidence type="ECO:0000259" key="18">
    <source>
        <dbReference type="PROSITE" id="PS50894"/>
    </source>
</evidence>
<feature type="domain" description="HPt" evidence="18">
    <location>
        <begin position="1025"/>
        <end position="1123"/>
    </location>
</feature>
<keyword evidence="8" id="KW-0067">ATP-binding</keyword>
<keyword evidence="5 13" id="KW-0597">Phosphoprotein</keyword>
<evidence type="ECO:0000259" key="17">
    <source>
        <dbReference type="PROSITE" id="PS50110"/>
    </source>
</evidence>
<dbReference type="InterPro" id="IPR036641">
    <property type="entry name" value="HPT_dom_sf"/>
</dbReference>
<keyword evidence="7" id="KW-0547">Nucleotide-binding</keyword>
<dbReference type="PRINTS" id="PR00344">
    <property type="entry name" value="BCTRLSENSOR"/>
</dbReference>
<accession>A0ABQ6GXI4</accession>
<dbReference type="Pfam" id="PF21623">
    <property type="entry name" value="HK_sensor_dom_bact"/>
    <property type="match status" value="1"/>
</dbReference>
<keyword evidence="14" id="KW-0175">Coiled coil</keyword>
<feature type="transmembrane region" description="Helical" evidence="15">
    <location>
        <begin position="434"/>
        <end position="457"/>
    </location>
</feature>
<dbReference type="Pfam" id="PF00512">
    <property type="entry name" value="HisKA"/>
    <property type="match status" value="1"/>
</dbReference>
<dbReference type="Gene3D" id="3.30.450.20">
    <property type="entry name" value="PAS domain"/>
    <property type="match status" value="2"/>
</dbReference>
<dbReference type="Pfam" id="PF00072">
    <property type="entry name" value="Response_reg"/>
    <property type="match status" value="1"/>
</dbReference>
<keyword evidence="10" id="KW-0902">Two-component regulatory system</keyword>
<evidence type="ECO:0000256" key="11">
    <source>
        <dbReference type="ARBA" id="ARBA00023136"/>
    </source>
</evidence>
<dbReference type="RefSeq" id="WP_284246370.1">
    <property type="nucleotide sequence ID" value="NZ_BSST01000001.1"/>
</dbReference>
<dbReference type="CDD" id="cd16922">
    <property type="entry name" value="HATPase_EvgS-ArcB-TorS-like"/>
    <property type="match status" value="1"/>
</dbReference>
<evidence type="ECO:0000313" key="19">
    <source>
        <dbReference type="EMBL" id="GLX80384.1"/>
    </source>
</evidence>
<dbReference type="Pfam" id="PF01627">
    <property type="entry name" value="Hpt"/>
    <property type="match status" value="1"/>
</dbReference>
<evidence type="ECO:0000259" key="16">
    <source>
        <dbReference type="PROSITE" id="PS50109"/>
    </source>
</evidence>
<dbReference type="InterPro" id="IPR003661">
    <property type="entry name" value="HisK_dim/P_dom"/>
</dbReference>
<dbReference type="CDD" id="cd00082">
    <property type="entry name" value="HisKA"/>
    <property type="match status" value="1"/>
</dbReference>
<dbReference type="PANTHER" id="PTHR45339">
    <property type="entry name" value="HYBRID SIGNAL TRANSDUCTION HISTIDINE KINASE J"/>
    <property type="match status" value="1"/>
</dbReference>
<dbReference type="InterPro" id="IPR001789">
    <property type="entry name" value="Sig_transdc_resp-reg_receiver"/>
</dbReference>
<evidence type="ECO:0000256" key="6">
    <source>
        <dbReference type="ARBA" id="ARBA00022692"/>
    </source>
</evidence>
<gene>
    <name evidence="19" type="ORF">tinsulaeT_37240</name>
</gene>
<feature type="modified residue" description="Phosphohistidine" evidence="12">
    <location>
        <position position="1064"/>
    </location>
</feature>
<feature type="modified residue" description="4-aspartylphosphate" evidence="13">
    <location>
        <position position="915"/>
    </location>
</feature>
<evidence type="ECO:0000256" key="1">
    <source>
        <dbReference type="ARBA" id="ARBA00000085"/>
    </source>
</evidence>
<evidence type="ECO:0000256" key="4">
    <source>
        <dbReference type="ARBA" id="ARBA00022475"/>
    </source>
</evidence>
<organism evidence="19 20">
    <name type="scientific">Thalassotalea insulae</name>
    <dbReference type="NCBI Taxonomy" id="2056778"/>
    <lineage>
        <taxon>Bacteria</taxon>
        <taxon>Pseudomonadati</taxon>
        <taxon>Pseudomonadota</taxon>
        <taxon>Gammaproteobacteria</taxon>
        <taxon>Alteromonadales</taxon>
        <taxon>Colwelliaceae</taxon>
        <taxon>Thalassotalea</taxon>
    </lineage>
</organism>
<comment type="catalytic activity">
    <reaction evidence="1">
        <text>ATP + protein L-histidine = ADP + protein N-phospho-L-histidine.</text>
        <dbReference type="EC" id="2.7.13.3"/>
    </reaction>
</comment>
<evidence type="ECO:0000256" key="8">
    <source>
        <dbReference type="ARBA" id="ARBA00022840"/>
    </source>
</evidence>
<keyword evidence="11 15" id="KW-0472">Membrane</keyword>
<keyword evidence="6 15" id="KW-0812">Transmembrane</keyword>
<dbReference type="SUPFAM" id="SSF52172">
    <property type="entry name" value="CheY-like"/>
    <property type="match status" value="1"/>
</dbReference>
<dbReference type="InterPro" id="IPR008207">
    <property type="entry name" value="Sig_transdc_His_kin_Hpt_dom"/>
</dbReference>
<proteinExistence type="predicted"/>
<dbReference type="PROSITE" id="PS50109">
    <property type="entry name" value="HIS_KIN"/>
    <property type="match status" value="1"/>
</dbReference>
<evidence type="ECO:0000256" key="2">
    <source>
        <dbReference type="ARBA" id="ARBA00004651"/>
    </source>
</evidence>
<dbReference type="InterPro" id="IPR029151">
    <property type="entry name" value="Sensor-like_sf"/>
</dbReference>
<evidence type="ECO:0000256" key="3">
    <source>
        <dbReference type="ARBA" id="ARBA00012438"/>
    </source>
</evidence>
<dbReference type="Pfam" id="PF02518">
    <property type="entry name" value="HATPase_c"/>
    <property type="match status" value="1"/>
</dbReference>
<dbReference type="SMART" id="SM00388">
    <property type="entry name" value="HisKA"/>
    <property type="match status" value="1"/>
</dbReference>
<name>A0ABQ6GXI4_9GAMM</name>
<dbReference type="SUPFAM" id="SSF47384">
    <property type="entry name" value="Homodimeric domain of signal transducing histidine kinase"/>
    <property type="match status" value="1"/>
</dbReference>
<dbReference type="InterPro" id="IPR004358">
    <property type="entry name" value="Sig_transdc_His_kin-like_C"/>
</dbReference>
<dbReference type="SUPFAM" id="SSF47226">
    <property type="entry name" value="Histidine-containing phosphotransfer domain, HPT domain"/>
    <property type="match status" value="1"/>
</dbReference>
<evidence type="ECO:0000256" key="15">
    <source>
        <dbReference type="SAM" id="Phobius"/>
    </source>
</evidence>
<dbReference type="Gene3D" id="1.20.120.160">
    <property type="entry name" value="HPT domain"/>
    <property type="match status" value="1"/>
</dbReference>
<feature type="domain" description="Response regulatory" evidence="17">
    <location>
        <begin position="861"/>
        <end position="985"/>
    </location>
</feature>
<dbReference type="Gene3D" id="1.10.287.130">
    <property type="match status" value="1"/>
</dbReference>
<dbReference type="PROSITE" id="PS50894">
    <property type="entry name" value="HPT"/>
    <property type="match status" value="1"/>
</dbReference>
<evidence type="ECO:0000256" key="9">
    <source>
        <dbReference type="ARBA" id="ARBA00022989"/>
    </source>
</evidence>
<feature type="transmembrane region" description="Helical" evidence="15">
    <location>
        <begin position="7"/>
        <end position="26"/>
    </location>
</feature>
<dbReference type="EC" id="2.7.13.3" evidence="3"/>
<dbReference type="InterPro" id="IPR003594">
    <property type="entry name" value="HATPase_dom"/>
</dbReference>
<evidence type="ECO:0000256" key="10">
    <source>
        <dbReference type="ARBA" id="ARBA00023012"/>
    </source>
</evidence>
<evidence type="ECO:0000256" key="5">
    <source>
        <dbReference type="ARBA" id="ARBA00022553"/>
    </source>
</evidence>
<evidence type="ECO:0000256" key="14">
    <source>
        <dbReference type="SAM" id="Coils"/>
    </source>
</evidence>
<protein>
    <recommendedName>
        <fullName evidence="3">histidine kinase</fullName>
        <ecNumber evidence="3">2.7.13.3</ecNumber>
    </recommendedName>
</protein>
<keyword evidence="9 15" id="KW-1133">Transmembrane helix</keyword>
<dbReference type="InterPro" id="IPR048760">
    <property type="entry name" value="VP0354-like_sensor_dom"/>
</dbReference>
<dbReference type="SMART" id="SM00448">
    <property type="entry name" value="REC"/>
    <property type="match status" value="1"/>
</dbReference>
<feature type="coiled-coil region" evidence="14">
    <location>
        <begin position="467"/>
        <end position="494"/>
    </location>
</feature>
<dbReference type="PROSITE" id="PS50110">
    <property type="entry name" value="RESPONSE_REGULATORY"/>
    <property type="match status" value="1"/>
</dbReference>
<dbReference type="SMART" id="SM00387">
    <property type="entry name" value="HATPase_c"/>
    <property type="match status" value="1"/>
</dbReference>
<dbReference type="Proteomes" id="UP001157186">
    <property type="component" value="Unassembled WGS sequence"/>
</dbReference>
<dbReference type="InterPro" id="IPR005467">
    <property type="entry name" value="His_kinase_dom"/>
</dbReference>
<dbReference type="Gene3D" id="3.30.565.10">
    <property type="entry name" value="Histidine kinase-like ATPase, C-terminal domain"/>
    <property type="match status" value="1"/>
</dbReference>
<feature type="domain" description="Histidine kinase" evidence="16">
    <location>
        <begin position="508"/>
        <end position="727"/>
    </location>
</feature>
<dbReference type="InterPro" id="IPR011006">
    <property type="entry name" value="CheY-like_superfamily"/>
</dbReference>
<reference evidence="19 20" key="1">
    <citation type="submission" date="2023-03" db="EMBL/GenBank/DDBJ databases">
        <title>Draft genome sequence of Thalassotalea insulae KCTC 62186T.</title>
        <authorList>
            <person name="Sawabe T."/>
        </authorList>
    </citation>
    <scope>NUCLEOTIDE SEQUENCE [LARGE SCALE GENOMIC DNA]</scope>
    <source>
        <strain evidence="19 20">KCTC 62186</strain>
    </source>
</reference>